<keyword evidence="3" id="KW-1185">Reference proteome</keyword>
<evidence type="ECO:0000256" key="1">
    <source>
        <dbReference type="SAM" id="MobiDB-lite"/>
    </source>
</evidence>
<dbReference type="RefSeq" id="WP_347286139.1">
    <property type="nucleotide sequence ID" value="NZ_JAUZQE010000001.1"/>
</dbReference>
<proteinExistence type="predicted"/>
<evidence type="ECO:0000313" key="2">
    <source>
        <dbReference type="EMBL" id="MDR4124387.1"/>
    </source>
</evidence>
<name>A0ABU1D261_9BURK</name>
<sequence>MRPLHACSSEALLATILRDVPRRYRLPELPAIDECTADPQNGANRLAFIIEHARRAGAAGREPDARLKQQFLHELDALVRSAVHAQEGDPVVQAMILRQQSEAVREYVGLMTQQPQDVRRVSNVVNGVAHPAKLERLPASELRKQLAQLQAHVAAARWDDAARVLQALSNAGGMNRTVVSGLARLREEGTLQRLQRLEALRRNDDVRQYQALLDRQGPPANSHEAAQNGAAGRERGMSVEGLSRASLQALADRLNEAEGNDTAYRVVTSMYVPAALAANQEGGKTEWDAVLLRQAADDTWDIRVLVEAKASPDSVATDFPRLLRGLGMLARADSAQTYTFKAREGSFTLRGSTLRALPTDVEAAAATVLYSSDAPAEASPRLLSAAARMQLLSSPEVLAHAIAIAEGRPARMQRLESVWQQLLHAPRWRPLLNQYHTISQARALMVHVDDLKAAATAATA</sequence>
<protein>
    <submittedName>
        <fullName evidence="2">3-deoxy-D-arabino-heptulosonate 7-phosphate synthase</fullName>
    </submittedName>
</protein>
<evidence type="ECO:0000313" key="3">
    <source>
        <dbReference type="Proteomes" id="UP001232156"/>
    </source>
</evidence>
<comment type="caution">
    <text evidence="2">The sequence shown here is derived from an EMBL/GenBank/DDBJ whole genome shotgun (WGS) entry which is preliminary data.</text>
</comment>
<dbReference type="Proteomes" id="UP001232156">
    <property type="component" value="Unassembled WGS sequence"/>
</dbReference>
<feature type="region of interest" description="Disordered" evidence="1">
    <location>
        <begin position="214"/>
        <end position="238"/>
    </location>
</feature>
<accession>A0ABU1D261</accession>
<reference evidence="2 3" key="1">
    <citation type="submission" date="2023-08" db="EMBL/GenBank/DDBJ databases">
        <title>Alcaligenaceae gen. nov., a novel taxon isolated from the sludge of Yixing Pesticide Factory.</title>
        <authorList>
            <person name="Ruan L."/>
        </authorList>
    </citation>
    <scope>NUCLEOTIDE SEQUENCE [LARGE SCALE GENOMIC DNA]</scope>
    <source>
        <strain evidence="2 3">LG-2</strain>
    </source>
</reference>
<dbReference type="EMBL" id="JAUZQE010000001">
    <property type="protein sequence ID" value="MDR4124387.1"/>
    <property type="molecule type" value="Genomic_DNA"/>
</dbReference>
<organism evidence="2 3">
    <name type="scientific">Yanghanlia caeni</name>
    <dbReference type="NCBI Taxonomy" id="3064283"/>
    <lineage>
        <taxon>Bacteria</taxon>
        <taxon>Pseudomonadati</taxon>
        <taxon>Pseudomonadota</taxon>
        <taxon>Betaproteobacteria</taxon>
        <taxon>Burkholderiales</taxon>
        <taxon>Alcaligenaceae</taxon>
        <taxon>Yanghanlia</taxon>
    </lineage>
</organism>
<gene>
    <name evidence="2" type="ORF">Q8947_00070</name>
</gene>